<dbReference type="CDD" id="cd03529">
    <property type="entry name" value="Rieske_NirD"/>
    <property type="match status" value="1"/>
</dbReference>
<protein>
    <submittedName>
        <fullName evidence="8">Nitrite reductase small subunit NirD</fullName>
    </submittedName>
</protein>
<name>A0A4Q5J6Z9_9ACTN</name>
<dbReference type="InterPro" id="IPR012748">
    <property type="entry name" value="Rieske-like_NirD"/>
</dbReference>
<comment type="caution">
    <text evidence="8">The sequence shown here is derived from an EMBL/GenBank/DDBJ whole genome shotgun (WGS) entry which is preliminary data.</text>
</comment>
<accession>A0A4Q5J6Z9</accession>
<dbReference type="SUPFAM" id="SSF50022">
    <property type="entry name" value="ISP domain"/>
    <property type="match status" value="1"/>
</dbReference>
<reference evidence="8 9" key="1">
    <citation type="submission" date="2019-01" db="EMBL/GenBank/DDBJ databases">
        <title>Nocardioides guangzhouensis sp. nov., an actinobacterium isolated from soil.</title>
        <authorList>
            <person name="Fu Y."/>
            <person name="Cai Y."/>
            <person name="Lin Z."/>
            <person name="Chen P."/>
        </authorList>
    </citation>
    <scope>NUCLEOTIDE SEQUENCE [LARGE SCALE GENOMIC DNA]</scope>
    <source>
        <strain evidence="8 9">NBRC 105384</strain>
    </source>
</reference>
<dbReference type="PANTHER" id="PTHR40562">
    <property type="match status" value="1"/>
</dbReference>
<dbReference type="Proteomes" id="UP000291189">
    <property type="component" value="Unassembled WGS sequence"/>
</dbReference>
<dbReference type="PROSITE" id="PS51296">
    <property type="entry name" value="RIESKE"/>
    <property type="match status" value="1"/>
</dbReference>
<keyword evidence="6" id="KW-0534">Nitrate assimilation</keyword>
<evidence type="ECO:0000256" key="4">
    <source>
        <dbReference type="ARBA" id="ARBA00023004"/>
    </source>
</evidence>
<dbReference type="GO" id="GO:0004497">
    <property type="term" value="F:monooxygenase activity"/>
    <property type="evidence" value="ECO:0007669"/>
    <property type="project" value="UniProtKB-ARBA"/>
</dbReference>
<dbReference type="Gene3D" id="2.102.10.10">
    <property type="entry name" value="Rieske [2Fe-2S] iron-sulphur domain"/>
    <property type="match status" value="1"/>
</dbReference>
<keyword evidence="9" id="KW-1185">Reference proteome</keyword>
<evidence type="ECO:0000256" key="1">
    <source>
        <dbReference type="ARBA" id="ARBA00022714"/>
    </source>
</evidence>
<dbReference type="PANTHER" id="PTHR40562:SF1">
    <property type="entry name" value="NITRITE REDUCTASE (NADH) SMALL SUBUNIT"/>
    <property type="match status" value="1"/>
</dbReference>
<dbReference type="GO" id="GO:0008942">
    <property type="term" value="F:nitrite reductase [NAD(P)H] activity"/>
    <property type="evidence" value="ECO:0007669"/>
    <property type="project" value="InterPro"/>
</dbReference>
<keyword evidence="1" id="KW-0001">2Fe-2S</keyword>
<dbReference type="GO" id="GO:0046872">
    <property type="term" value="F:metal ion binding"/>
    <property type="evidence" value="ECO:0007669"/>
    <property type="project" value="UniProtKB-KW"/>
</dbReference>
<feature type="domain" description="Rieske" evidence="7">
    <location>
        <begin position="15"/>
        <end position="116"/>
    </location>
</feature>
<dbReference type="GO" id="GO:0051537">
    <property type="term" value="F:2 iron, 2 sulfur cluster binding"/>
    <property type="evidence" value="ECO:0007669"/>
    <property type="project" value="UniProtKB-KW"/>
</dbReference>
<dbReference type="EMBL" id="SDPU01000018">
    <property type="protein sequence ID" value="RYU13511.1"/>
    <property type="molecule type" value="Genomic_DNA"/>
</dbReference>
<dbReference type="NCBIfam" id="TIGR02378">
    <property type="entry name" value="nirD_assim_sml"/>
    <property type="match status" value="1"/>
</dbReference>
<evidence type="ECO:0000256" key="6">
    <source>
        <dbReference type="ARBA" id="ARBA00023063"/>
    </source>
</evidence>
<dbReference type="InterPro" id="IPR017941">
    <property type="entry name" value="Rieske_2Fe-2S"/>
</dbReference>
<sequence length="125" mass="13175">MASTPAAAEGAEDGWNPVCAFVALPVERGVTALAQGTAVALFRTYDDQVYALGNHDPLTRTGVLAKGIVGTRGGVPFVASPVHRKAFDLRTGRCLDDPHVSVPSYPVRIVDGTVYVGPRLTFRGP</sequence>
<dbReference type="OrthoDB" id="3213360at2"/>
<evidence type="ECO:0000313" key="9">
    <source>
        <dbReference type="Proteomes" id="UP000291189"/>
    </source>
</evidence>
<dbReference type="Pfam" id="PF13806">
    <property type="entry name" value="Rieske_2"/>
    <property type="match status" value="1"/>
</dbReference>
<dbReference type="GO" id="GO:0016705">
    <property type="term" value="F:oxidoreductase activity, acting on paired donors, with incorporation or reduction of molecular oxygen"/>
    <property type="evidence" value="ECO:0007669"/>
    <property type="project" value="UniProtKB-ARBA"/>
</dbReference>
<evidence type="ECO:0000259" key="7">
    <source>
        <dbReference type="PROSITE" id="PS51296"/>
    </source>
</evidence>
<evidence type="ECO:0000256" key="5">
    <source>
        <dbReference type="ARBA" id="ARBA00023014"/>
    </source>
</evidence>
<keyword evidence="5" id="KW-0411">Iron-sulfur</keyword>
<dbReference type="InterPro" id="IPR017881">
    <property type="entry name" value="NirD"/>
</dbReference>
<dbReference type="GO" id="GO:0042128">
    <property type="term" value="P:nitrate assimilation"/>
    <property type="evidence" value="ECO:0007669"/>
    <property type="project" value="UniProtKB-KW"/>
</dbReference>
<organism evidence="8 9">
    <name type="scientific">Nocardioides iriomotensis</name>
    <dbReference type="NCBI Taxonomy" id="715784"/>
    <lineage>
        <taxon>Bacteria</taxon>
        <taxon>Bacillati</taxon>
        <taxon>Actinomycetota</taxon>
        <taxon>Actinomycetes</taxon>
        <taxon>Propionibacteriales</taxon>
        <taxon>Nocardioidaceae</taxon>
        <taxon>Nocardioides</taxon>
    </lineage>
</organism>
<gene>
    <name evidence="8" type="primary">nirD</name>
    <name evidence="8" type="ORF">ETU37_06060</name>
</gene>
<proteinExistence type="predicted"/>
<evidence type="ECO:0000313" key="8">
    <source>
        <dbReference type="EMBL" id="RYU13511.1"/>
    </source>
</evidence>
<evidence type="ECO:0000256" key="3">
    <source>
        <dbReference type="ARBA" id="ARBA00023002"/>
    </source>
</evidence>
<dbReference type="AlphaFoldDB" id="A0A4Q5J6Z9"/>
<dbReference type="InterPro" id="IPR036922">
    <property type="entry name" value="Rieske_2Fe-2S_sf"/>
</dbReference>
<evidence type="ECO:0000256" key="2">
    <source>
        <dbReference type="ARBA" id="ARBA00022723"/>
    </source>
</evidence>
<keyword evidence="2" id="KW-0479">Metal-binding</keyword>
<keyword evidence="3" id="KW-0560">Oxidoreductase</keyword>
<keyword evidence="4" id="KW-0408">Iron</keyword>
<dbReference type="PROSITE" id="PS51300">
    <property type="entry name" value="NIRD"/>
    <property type="match status" value="1"/>
</dbReference>